<keyword evidence="2" id="KW-1185">Reference proteome</keyword>
<protein>
    <submittedName>
        <fullName evidence="1">Uncharacterized protein</fullName>
    </submittedName>
</protein>
<dbReference type="AlphaFoldDB" id="A0A387HM38"/>
<evidence type="ECO:0000313" key="1">
    <source>
        <dbReference type="EMBL" id="AYG81912.1"/>
    </source>
</evidence>
<name>A0A387HM38_9ACTN</name>
<reference evidence="1 2" key="1">
    <citation type="submission" date="2018-10" db="EMBL/GenBank/DDBJ databases">
        <title>Relationship between Morphology and Antimicrobial Activity in Streptomyces.</title>
        <authorList>
            <person name="Kang H.J."/>
            <person name="Kim S.B."/>
        </authorList>
    </citation>
    <scope>NUCLEOTIDE SEQUENCE [LARGE SCALE GENOMIC DNA]</scope>
    <source>
        <strain evidence="1 2">BH38</strain>
    </source>
</reference>
<dbReference type="Proteomes" id="UP000271554">
    <property type="component" value="Chromosome"/>
</dbReference>
<dbReference type="EMBL" id="CP032698">
    <property type="protein sequence ID" value="AYG81912.1"/>
    <property type="molecule type" value="Genomic_DNA"/>
</dbReference>
<evidence type="ECO:0000313" key="2">
    <source>
        <dbReference type="Proteomes" id="UP000271554"/>
    </source>
</evidence>
<sequence length="187" mass="20790">MTEIETDDGPAVGARRTRGNLYAYRVRGRVRSAVVLWAGGRGDEPDRVCTAPDDGPGQVPVFVTVRQARMYARRRGWKPATPEAGTLELRRIEHWLEDPRRRKAPPGPVLDAWNFFEDLARGLEATTALPRQGPVHGNAYEKLFAGECAAWTPDEQHAVRELLTAGVELWNSCPVAANPRSVRARGR</sequence>
<dbReference type="RefSeq" id="WP_246033579.1">
    <property type="nucleotide sequence ID" value="NZ_CP032698.1"/>
</dbReference>
<proteinExistence type="predicted"/>
<organism evidence="1 2">
    <name type="scientific">Streptomyces hundungensis</name>
    <dbReference type="NCBI Taxonomy" id="1077946"/>
    <lineage>
        <taxon>Bacteria</taxon>
        <taxon>Bacillati</taxon>
        <taxon>Actinomycetota</taxon>
        <taxon>Actinomycetes</taxon>
        <taxon>Kitasatosporales</taxon>
        <taxon>Streptomycetaceae</taxon>
        <taxon>Streptomyces</taxon>
    </lineage>
</organism>
<dbReference type="KEGG" id="shun:DWB77_04079"/>
<gene>
    <name evidence="1" type="ORF">DWB77_04079</name>
</gene>
<accession>A0A387HM38</accession>